<dbReference type="InterPro" id="IPR014710">
    <property type="entry name" value="RmlC-like_jellyroll"/>
</dbReference>
<dbReference type="SMART" id="SM00342">
    <property type="entry name" value="HTH_ARAC"/>
    <property type="match status" value="1"/>
</dbReference>
<feature type="domain" description="HTH araC/xylS-type" evidence="4">
    <location>
        <begin position="180"/>
        <end position="278"/>
    </location>
</feature>
<dbReference type="PANTHER" id="PTHR43280">
    <property type="entry name" value="ARAC-FAMILY TRANSCRIPTIONAL REGULATOR"/>
    <property type="match status" value="1"/>
</dbReference>
<proteinExistence type="predicted"/>
<dbReference type="SUPFAM" id="SSF46689">
    <property type="entry name" value="Homeodomain-like"/>
    <property type="match status" value="2"/>
</dbReference>
<keyword evidence="3" id="KW-0804">Transcription</keyword>
<dbReference type="PANTHER" id="PTHR43280:SF2">
    <property type="entry name" value="HTH-TYPE TRANSCRIPTIONAL REGULATOR EXSA"/>
    <property type="match status" value="1"/>
</dbReference>
<name>A0A6N2TBW1_9FIRM</name>
<dbReference type="InterPro" id="IPR009057">
    <property type="entry name" value="Homeodomain-like_sf"/>
</dbReference>
<dbReference type="GO" id="GO:0043565">
    <property type="term" value="F:sequence-specific DNA binding"/>
    <property type="evidence" value="ECO:0007669"/>
    <property type="project" value="InterPro"/>
</dbReference>
<dbReference type="EMBL" id="CACRST010000013">
    <property type="protein sequence ID" value="VYT03294.1"/>
    <property type="molecule type" value="Genomic_DNA"/>
</dbReference>
<dbReference type="GO" id="GO:0003700">
    <property type="term" value="F:DNA-binding transcription factor activity"/>
    <property type="evidence" value="ECO:0007669"/>
    <property type="project" value="InterPro"/>
</dbReference>
<dbReference type="Gene3D" id="1.10.10.60">
    <property type="entry name" value="Homeodomain-like"/>
    <property type="match status" value="2"/>
</dbReference>
<keyword evidence="2" id="KW-0238">DNA-binding</keyword>
<evidence type="ECO:0000256" key="1">
    <source>
        <dbReference type="ARBA" id="ARBA00023015"/>
    </source>
</evidence>
<accession>A0A6N2TBW1</accession>
<dbReference type="SUPFAM" id="SSF51215">
    <property type="entry name" value="Regulatory protein AraC"/>
    <property type="match status" value="1"/>
</dbReference>
<evidence type="ECO:0000256" key="3">
    <source>
        <dbReference type="ARBA" id="ARBA00023163"/>
    </source>
</evidence>
<dbReference type="RefSeq" id="WP_156353872.1">
    <property type="nucleotide sequence ID" value="NZ_CACRST010000013.1"/>
</dbReference>
<keyword evidence="1" id="KW-0805">Transcription regulation</keyword>
<dbReference type="Pfam" id="PF02311">
    <property type="entry name" value="AraC_binding"/>
    <property type="match status" value="1"/>
</dbReference>
<dbReference type="InterPro" id="IPR018060">
    <property type="entry name" value="HTH_AraC"/>
</dbReference>
<organism evidence="5">
    <name type="scientific">Blautia glucerasea</name>
    <dbReference type="NCBI Taxonomy" id="536633"/>
    <lineage>
        <taxon>Bacteria</taxon>
        <taxon>Bacillati</taxon>
        <taxon>Bacillota</taxon>
        <taxon>Clostridia</taxon>
        <taxon>Lachnospirales</taxon>
        <taxon>Lachnospiraceae</taxon>
        <taxon>Blautia</taxon>
    </lineage>
</organism>
<dbReference type="InterPro" id="IPR003313">
    <property type="entry name" value="AraC-bd"/>
</dbReference>
<evidence type="ECO:0000256" key="2">
    <source>
        <dbReference type="ARBA" id="ARBA00023125"/>
    </source>
</evidence>
<evidence type="ECO:0000259" key="4">
    <source>
        <dbReference type="PROSITE" id="PS01124"/>
    </source>
</evidence>
<dbReference type="AlphaFoldDB" id="A0A6N2TBW1"/>
<gene>
    <name evidence="5" type="primary">exsA</name>
    <name evidence="5" type="ORF">BGLFYP119_01547</name>
</gene>
<protein>
    <submittedName>
        <fullName evidence="5">Exoenzyme S synthesis regulatory protein ExsA</fullName>
    </submittedName>
</protein>
<dbReference type="InterPro" id="IPR037923">
    <property type="entry name" value="HTH-like"/>
</dbReference>
<evidence type="ECO:0000313" key="5">
    <source>
        <dbReference type="EMBL" id="VYT03294.1"/>
    </source>
</evidence>
<dbReference type="PROSITE" id="PS01124">
    <property type="entry name" value="HTH_ARAC_FAMILY_2"/>
    <property type="match status" value="1"/>
</dbReference>
<sequence length="281" mass="33446">MEFQHELIIPNEGLPFKIFLFEGGRGNYIREKHWHTSIEIFAVMEGELLFYINNEKYALHAGELLIVNANEIHSVHALKKNKTAVIQIPLRQFEDYFTAQQFIRFEGGVRGEKDSDNPSDKRLISLVQRLYNVYTERRNGYDFRSISLYYELLYLLVTQYRVKEVEEEEIRYSRHLNALSRITTYMREHYREELKLSDLAEMFGYSDAYLSRMFREYAKVNFKTYLQDIRTAYAYRDLLNTDHTIGQIALDNGFCSSRGFAKDFKKRYGLLPSQVDRKKKQ</sequence>
<dbReference type="Pfam" id="PF12833">
    <property type="entry name" value="HTH_18"/>
    <property type="match status" value="1"/>
</dbReference>
<reference evidence="5" key="1">
    <citation type="submission" date="2019-11" db="EMBL/GenBank/DDBJ databases">
        <authorList>
            <person name="Feng L."/>
        </authorList>
    </citation>
    <scope>NUCLEOTIDE SEQUENCE</scope>
    <source>
        <strain evidence="5">BgluceraseaLFYP119</strain>
    </source>
</reference>
<dbReference type="Gene3D" id="2.60.120.10">
    <property type="entry name" value="Jelly Rolls"/>
    <property type="match status" value="1"/>
</dbReference>